<keyword evidence="11" id="KW-1185">Reference proteome</keyword>
<accession>A0A1W4X4I0</accession>
<dbReference type="GO" id="GO:0030148">
    <property type="term" value="P:sphingolipid biosynthetic process"/>
    <property type="evidence" value="ECO:0007669"/>
    <property type="project" value="TreeGrafter"/>
</dbReference>
<keyword evidence="6 10" id="KW-1133">Transmembrane helix</keyword>
<evidence type="ECO:0000256" key="5">
    <source>
        <dbReference type="ARBA" id="ARBA00022832"/>
    </source>
</evidence>
<feature type="transmembrane region" description="Helical" evidence="10">
    <location>
        <begin position="116"/>
        <end position="134"/>
    </location>
</feature>
<dbReference type="GO" id="GO:0019367">
    <property type="term" value="P:fatty acid elongation, saturated fatty acid"/>
    <property type="evidence" value="ECO:0007669"/>
    <property type="project" value="TreeGrafter"/>
</dbReference>
<feature type="transmembrane region" description="Helical" evidence="10">
    <location>
        <begin position="234"/>
        <end position="255"/>
    </location>
</feature>
<dbReference type="InterPro" id="IPR030457">
    <property type="entry name" value="ELO_CS"/>
</dbReference>
<dbReference type="Proteomes" id="UP000192223">
    <property type="component" value="Unplaced"/>
</dbReference>
<dbReference type="PANTHER" id="PTHR11157:SF21">
    <property type="entry name" value="ELONGATION OF VERY LONG CHAIN FATTY ACIDS PROTEIN"/>
    <property type="match status" value="1"/>
</dbReference>
<dbReference type="GO" id="GO:0005789">
    <property type="term" value="C:endoplasmic reticulum membrane"/>
    <property type="evidence" value="ECO:0007669"/>
    <property type="project" value="TreeGrafter"/>
</dbReference>
<dbReference type="PANTHER" id="PTHR11157">
    <property type="entry name" value="FATTY ACID ACYL TRANSFERASE-RELATED"/>
    <property type="match status" value="1"/>
</dbReference>
<feature type="transmembrane region" description="Helical" evidence="10">
    <location>
        <begin position="204"/>
        <end position="222"/>
    </location>
</feature>
<dbReference type="EC" id="2.3.1.199" evidence="10"/>
<keyword evidence="9 10" id="KW-0275">Fatty acid biosynthesis</keyword>
<evidence type="ECO:0000256" key="10">
    <source>
        <dbReference type="RuleBase" id="RU361115"/>
    </source>
</evidence>
<dbReference type="GO" id="GO:0034626">
    <property type="term" value="P:fatty acid elongation, polyunsaturated fatty acid"/>
    <property type="evidence" value="ECO:0007669"/>
    <property type="project" value="TreeGrafter"/>
</dbReference>
<evidence type="ECO:0000256" key="4">
    <source>
        <dbReference type="ARBA" id="ARBA00022692"/>
    </source>
</evidence>
<organism evidence="11 12">
    <name type="scientific">Agrilus planipennis</name>
    <name type="common">Emerald ash borer</name>
    <name type="synonym">Agrilus marcopoli</name>
    <dbReference type="NCBI Taxonomy" id="224129"/>
    <lineage>
        <taxon>Eukaryota</taxon>
        <taxon>Metazoa</taxon>
        <taxon>Ecdysozoa</taxon>
        <taxon>Arthropoda</taxon>
        <taxon>Hexapoda</taxon>
        <taxon>Insecta</taxon>
        <taxon>Pterygota</taxon>
        <taxon>Neoptera</taxon>
        <taxon>Endopterygota</taxon>
        <taxon>Coleoptera</taxon>
        <taxon>Polyphaga</taxon>
        <taxon>Elateriformia</taxon>
        <taxon>Buprestoidea</taxon>
        <taxon>Buprestidae</taxon>
        <taxon>Agrilinae</taxon>
        <taxon>Agrilus</taxon>
    </lineage>
</organism>
<dbReference type="Pfam" id="PF01151">
    <property type="entry name" value="ELO"/>
    <property type="match status" value="1"/>
</dbReference>
<dbReference type="InParanoid" id="A0A1W4X4I0"/>
<evidence type="ECO:0000313" key="11">
    <source>
        <dbReference type="Proteomes" id="UP000192223"/>
    </source>
</evidence>
<evidence type="ECO:0000256" key="3">
    <source>
        <dbReference type="ARBA" id="ARBA00022679"/>
    </source>
</evidence>
<feature type="transmembrane region" description="Helical" evidence="10">
    <location>
        <begin position="170"/>
        <end position="192"/>
    </location>
</feature>
<evidence type="ECO:0000256" key="8">
    <source>
        <dbReference type="ARBA" id="ARBA00023136"/>
    </source>
</evidence>
<comment type="catalytic activity">
    <reaction evidence="10">
        <text>a very-long-chain acyl-CoA + malonyl-CoA + H(+) = a very-long-chain 3-oxoacyl-CoA + CO2 + CoA</text>
        <dbReference type="Rhea" id="RHEA:32727"/>
        <dbReference type="ChEBI" id="CHEBI:15378"/>
        <dbReference type="ChEBI" id="CHEBI:16526"/>
        <dbReference type="ChEBI" id="CHEBI:57287"/>
        <dbReference type="ChEBI" id="CHEBI:57384"/>
        <dbReference type="ChEBI" id="CHEBI:90725"/>
        <dbReference type="ChEBI" id="CHEBI:90736"/>
        <dbReference type="EC" id="2.3.1.199"/>
    </reaction>
</comment>
<evidence type="ECO:0000256" key="7">
    <source>
        <dbReference type="ARBA" id="ARBA00023098"/>
    </source>
</evidence>
<gene>
    <name evidence="12" type="primary">LOC108738685</name>
</gene>
<evidence type="ECO:0000256" key="6">
    <source>
        <dbReference type="ARBA" id="ARBA00022989"/>
    </source>
</evidence>
<evidence type="ECO:0000256" key="9">
    <source>
        <dbReference type="ARBA" id="ARBA00023160"/>
    </source>
</evidence>
<dbReference type="OrthoDB" id="434092at2759"/>
<dbReference type="GeneID" id="108738685"/>
<dbReference type="GO" id="GO:0034625">
    <property type="term" value="P:fatty acid elongation, monounsaturated fatty acid"/>
    <property type="evidence" value="ECO:0007669"/>
    <property type="project" value="TreeGrafter"/>
</dbReference>
<keyword evidence="3 10" id="KW-0808">Transferase</keyword>
<feature type="transmembrane region" description="Helical" evidence="10">
    <location>
        <begin position="146"/>
        <end position="164"/>
    </location>
</feature>
<dbReference type="GO" id="GO:0009922">
    <property type="term" value="F:fatty acid elongase activity"/>
    <property type="evidence" value="ECO:0007669"/>
    <property type="project" value="UniProtKB-EC"/>
</dbReference>
<feature type="transmembrane region" description="Helical" evidence="10">
    <location>
        <begin position="27"/>
        <end position="48"/>
    </location>
</feature>
<reference evidence="12" key="1">
    <citation type="submission" date="2025-08" db="UniProtKB">
        <authorList>
            <consortium name="RefSeq"/>
        </authorList>
    </citation>
    <scope>IDENTIFICATION</scope>
    <source>
        <tissue evidence="12">Entire body</tissue>
    </source>
</reference>
<comment type="similarity">
    <text evidence="10">Belongs to the ELO family.</text>
</comment>
<dbReference type="RefSeq" id="XP_018327717.1">
    <property type="nucleotide sequence ID" value="XM_018472215.2"/>
</dbReference>
<feature type="transmembrane region" description="Helical" evidence="10">
    <location>
        <begin position="68"/>
        <end position="96"/>
    </location>
</feature>
<comment type="subcellular location">
    <subcellularLocation>
        <location evidence="1">Membrane</location>
        <topology evidence="1">Multi-pass membrane protein</topology>
    </subcellularLocation>
</comment>
<dbReference type="AlphaFoldDB" id="A0A1W4X4I0"/>
<sequence length="285" mass="33869">MSQLFKKLASGYHHLFYELADPRVEPFFLMSSPIPVAIIVAFYIYFVFKLGPRLMKNRPPFDLEKVLIIYNIVQIILCGYLVIQFVRHLLFTYSFICEPISYSTDEMSIFVARHVWLYFIIKVIDLLDTVFFVLRKKNNQISFLHVYHHTGMVLLGWAGTKYIAGGHGVFVGFLNSIVHVVMYFYYLLSAWNKEYKKSLWWKKYLTQMQIVQFFIMILYFGQLLFQPNCTYPKWTVWVFVPQNVFMIVLFLDFYIKSYVKPKKNHEMSSMLAREAAKTTDLSKFD</sequence>
<evidence type="ECO:0000256" key="2">
    <source>
        <dbReference type="ARBA" id="ARBA00022516"/>
    </source>
</evidence>
<keyword evidence="7 10" id="KW-0443">Lipid metabolism</keyword>
<protein>
    <recommendedName>
        <fullName evidence="10">Elongation of very long chain fatty acids protein</fullName>
        <ecNumber evidence="10">2.3.1.199</ecNumber>
    </recommendedName>
    <alternativeName>
        <fullName evidence="10">Very-long-chain 3-oxoacyl-CoA synthase</fullName>
    </alternativeName>
</protein>
<evidence type="ECO:0000256" key="1">
    <source>
        <dbReference type="ARBA" id="ARBA00004141"/>
    </source>
</evidence>
<dbReference type="InterPro" id="IPR002076">
    <property type="entry name" value="ELO_fam"/>
</dbReference>
<dbReference type="KEGG" id="apln:108738685"/>
<name>A0A1W4X4I0_AGRPL</name>
<proteinExistence type="inferred from homology"/>
<keyword evidence="8 10" id="KW-0472">Membrane</keyword>
<dbReference type="GO" id="GO:0042761">
    <property type="term" value="P:very long-chain fatty acid biosynthetic process"/>
    <property type="evidence" value="ECO:0007669"/>
    <property type="project" value="TreeGrafter"/>
</dbReference>
<keyword evidence="5 10" id="KW-0276">Fatty acid metabolism</keyword>
<dbReference type="STRING" id="224129.A0A1W4X4I0"/>
<keyword evidence="2 10" id="KW-0444">Lipid biosynthesis</keyword>
<evidence type="ECO:0000313" key="12">
    <source>
        <dbReference type="RefSeq" id="XP_018327717.1"/>
    </source>
</evidence>
<dbReference type="PROSITE" id="PS01188">
    <property type="entry name" value="ELO"/>
    <property type="match status" value="1"/>
</dbReference>
<keyword evidence="4 10" id="KW-0812">Transmembrane</keyword>